<keyword evidence="22" id="KW-0067">ATP-binding</keyword>
<feature type="non-terminal residue" evidence="34">
    <location>
        <position position="1056"/>
    </location>
</feature>
<evidence type="ECO:0000256" key="10">
    <source>
        <dbReference type="ARBA" id="ARBA00009640"/>
    </source>
</evidence>
<comment type="caution">
    <text evidence="34">The sequence shown here is derived from an EMBL/GenBank/DDBJ whole genome shotgun (WGS) entry which is preliminary data.</text>
</comment>
<evidence type="ECO:0000256" key="31">
    <source>
        <dbReference type="ARBA" id="ARBA00067568"/>
    </source>
</evidence>
<dbReference type="EC" id="2.7.6.3" evidence="15"/>
<evidence type="ECO:0000256" key="21">
    <source>
        <dbReference type="ARBA" id="ARBA00022801"/>
    </source>
</evidence>
<comment type="similarity">
    <text evidence="10">In the N-terminal section; belongs to the DHNA family.</text>
</comment>
<dbReference type="InterPro" id="IPR018234">
    <property type="entry name" value="GTP_CycHdrlase_I_CS"/>
</dbReference>
<dbReference type="GO" id="GO:0005525">
    <property type="term" value="F:GTP binding"/>
    <property type="evidence" value="ECO:0007669"/>
    <property type="project" value="UniProtKB-KW"/>
</dbReference>
<dbReference type="CDD" id="cd00642">
    <property type="entry name" value="GTP_cyclohydro1"/>
    <property type="match status" value="1"/>
</dbReference>
<dbReference type="PROSITE" id="PS00794">
    <property type="entry name" value="HPPK"/>
    <property type="match status" value="1"/>
</dbReference>
<dbReference type="SUPFAM" id="SSF55083">
    <property type="entry name" value="6-hydroxymethyl-7,8-dihydropterin pyrophosphokinase, HPPK"/>
    <property type="match status" value="1"/>
</dbReference>
<comment type="similarity">
    <text evidence="9">Belongs to the GTP cyclohydrolase I family.</text>
</comment>
<keyword evidence="25" id="KW-0342">GTP-binding</keyword>
<dbReference type="InterPro" id="IPR000489">
    <property type="entry name" value="Pterin-binding_dom"/>
</dbReference>
<comment type="cofactor">
    <cofactor evidence="4">
        <name>Mg(2+)</name>
        <dbReference type="ChEBI" id="CHEBI:18420"/>
    </cofactor>
</comment>
<dbReference type="PROSITE" id="PS00859">
    <property type="entry name" value="GTP_CYCLOHYDROL_1_1"/>
    <property type="match status" value="1"/>
</dbReference>
<evidence type="ECO:0000256" key="15">
    <source>
        <dbReference type="ARBA" id="ARBA00013253"/>
    </source>
</evidence>
<dbReference type="InterPro" id="IPR035907">
    <property type="entry name" value="Hppk_sf"/>
</dbReference>
<evidence type="ECO:0000256" key="17">
    <source>
        <dbReference type="ARBA" id="ARBA00022679"/>
    </source>
</evidence>
<evidence type="ECO:0000256" key="28">
    <source>
        <dbReference type="ARBA" id="ARBA00055676"/>
    </source>
</evidence>
<keyword evidence="20" id="KW-0418">Kinase</keyword>
<dbReference type="Gene3D" id="1.10.286.10">
    <property type="match status" value="1"/>
</dbReference>
<gene>
    <name evidence="34" type="primary">FOL1</name>
    <name evidence="34" type="ORF">HK100_001536</name>
</gene>
<evidence type="ECO:0000256" key="30">
    <source>
        <dbReference type="ARBA" id="ARBA00061548"/>
    </source>
</evidence>
<dbReference type="InterPro" id="IPR000550">
    <property type="entry name" value="Hppk"/>
</dbReference>
<dbReference type="NCBIfam" id="TIGR01496">
    <property type="entry name" value="DHPS"/>
    <property type="match status" value="1"/>
</dbReference>
<dbReference type="EMBL" id="JADGJH010001335">
    <property type="protein sequence ID" value="KAJ3114863.1"/>
    <property type="molecule type" value="Genomic_DNA"/>
</dbReference>
<comment type="similarity">
    <text evidence="11">In the C-terminal section; belongs to the DHPS family.</text>
</comment>
<comment type="similarity">
    <text evidence="30">In the central section; belongs to the HPPK family.</text>
</comment>
<evidence type="ECO:0000256" key="3">
    <source>
        <dbReference type="ARBA" id="ARBA00001353"/>
    </source>
</evidence>
<dbReference type="PROSITE" id="PS00792">
    <property type="entry name" value="DHPS_1"/>
    <property type="match status" value="1"/>
</dbReference>
<dbReference type="InterPro" id="IPR001474">
    <property type="entry name" value="GTP_CycHdrlase_I"/>
</dbReference>
<dbReference type="Gene3D" id="3.30.1130.10">
    <property type="match status" value="3"/>
</dbReference>
<reference evidence="34" key="1">
    <citation type="submission" date="2020-05" db="EMBL/GenBank/DDBJ databases">
        <title>Phylogenomic resolution of chytrid fungi.</title>
        <authorList>
            <person name="Stajich J.E."/>
            <person name="Amses K."/>
            <person name="Simmons R."/>
            <person name="Seto K."/>
            <person name="Myers J."/>
            <person name="Bonds A."/>
            <person name="Quandt C.A."/>
            <person name="Barry K."/>
            <person name="Liu P."/>
            <person name="Grigoriev I."/>
            <person name="Longcore J.E."/>
            <person name="James T.Y."/>
        </authorList>
    </citation>
    <scope>NUCLEOTIDE SEQUENCE</scope>
    <source>
        <strain evidence="34">JEL0513</strain>
    </source>
</reference>
<comment type="catalytic activity">
    <reaction evidence="2">
        <text>6-hydroxymethyl-7,8-dihydropterin + ATP = (7,8-dihydropterin-6-yl)methyl diphosphate + AMP + H(+)</text>
        <dbReference type="Rhea" id="RHEA:11412"/>
        <dbReference type="ChEBI" id="CHEBI:15378"/>
        <dbReference type="ChEBI" id="CHEBI:30616"/>
        <dbReference type="ChEBI" id="CHEBI:44841"/>
        <dbReference type="ChEBI" id="CHEBI:72950"/>
        <dbReference type="ChEBI" id="CHEBI:456215"/>
        <dbReference type="EC" id="2.7.6.3"/>
    </reaction>
</comment>
<dbReference type="GO" id="GO:0016301">
    <property type="term" value="F:kinase activity"/>
    <property type="evidence" value="ECO:0007669"/>
    <property type="project" value="UniProtKB-KW"/>
</dbReference>
<dbReference type="NCBIfam" id="TIGR00526">
    <property type="entry name" value="folB_dom"/>
    <property type="match status" value="2"/>
</dbReference>
<evidence type="ECO:0000256" key="7">
    <source>
        <dbReference type="ARBA" id="ARBA00005051"/>
    </source>
</evidence>
<dbReference type="GO" id="GO:0046656">
    <property type="term" value="P:folic acid biosynthetic process"/>
    <property type="evidence" value="ECO:0007669"/>
    <property type="project" value="UniProtKB-KW"/>
</dbReference>
<dbReference type="GO" id="GO:0046654">
    <property type="term" value="P:tetrahydrofolate biosynthetic process"/>
    <property type="evidence" value="ECO:0007669"/>
    <property type="project" value="InterPro"/>
</dbReference>
<dbReference type="Pfam" id="PF00809">
    <property type="entry name" value="Pterin_bind"/>
    <property type="match status" value="1"/>
</dbReference>
<dbReference type="NCBIfam" id="TIGR01498">
    <property type="entry name" value="folK"/>
    <property type="match status" value="1"/>
</dbReference>
<evidence type="ECO:0000256" key="4">
    <source>
        <dbReference type="ARBA" id="ARBA00001946"/>
    </source>
</evidence>
<name>A0AAD5SYP6_9FUNG</name>
<dbReference type="PANTHER" id="PTHR20941">
    <property type="entry name" value="FOLATE SYNTHESIS PROTEINS"/>
    <property type="match status" value="1"/>
</dbReference>
<evidence type="ECO:0000256" key="11">
    <source>
        <dbReference type="ARBA" id="ARBA00009951"/>
    </source>
</evidence>
<dbReference type="InterPro" id="IPR006157">
    <property type="entry name" value="FolB_dom"/>
</dbReference>
<dbReference type="GO" id="GO:0004150">
    <property type="term" value="F:dihydroneopterin aldolase activity"/>
    <property type="evidence" value="ECO:0007669"/>
    <property type="project" value="UniProtKB-EC"/>
</dbReference>
<dbReference type="EC" id="3.5.4.16" evidence="13"/>
<evidence type="ECO:0000256" key="26">
    <source>
        <dbReference type="ARBA" id="ARBA00023268"/>
    </source>
</evidence>
<dbReference type="FunFam" id="3.30.1130.10:FF:000012">
    <property type="entry name" value="GTP cyclohydrolase 1"/>
    <property type="match status" value="1"/>
</dbReference>
<evidence type="ECO:0000256" key="27">
    <source>
        <dbReference type="ARBA" id="ARBA00030854"/>
    </source>
</evidence>
<keyword evidence="35" id="KW-1185">Reference proteome</keyword>
<dbReference type="GO" id="GO:0005524">
    <property type="term" value="F:ATP binding"/>
    <property type="evidence" value="ECO:0007669"/>
    <property type="project" value="UniProtKB-KW"/>
</dbReference>
<sequence>MDNNPADKILLKNLRVDCLVGVDAWERSKHQPLVISAVVYADIAGSVASVGDGLSSAHTVSYGDIQTVIRDFVRVNSYRTLEALAMGIAHQLYVKCELKALKTDAGLSIKIEKPKALLFADSVGIEITRTRQELEELDELLSAQNANISTPFDSPFLLEPYDHHAGKDSIFIRQLSLSTIIGINPHERIHKQRLIFDITIHLHLVSSFILVDRIPNVFNFRTMVKKVSEYVESTSFKTLEVLIENVAVVLIGECNAPKVWIRLLKPSAVQFADTCGVEIIRERESDIANGAAIEKGRRKLSEKENCDDVQHIVYLGLGSNLGNRARNISFGLDSLCSDPKVTRLLDTSFLYETIPMYVADQPKFLNTSCKISTTLSPMDLLKKIKEIEAATGRDFNVIRNGPRPLDIDILFYDNLELKTDLLEIPHKLLHEREFVLRPLCDIAPTMAHPTRFRTLFQLLGVLINTEGYNPNLHKMHQVTPFATRKSEPQWIWSSHTRVMGILNVTPDSFSDGGQFTGIEEAITQANKMIADGADVLDVGGQSTRPGADIVTEEEETRRVIPVVEAIRKGASENVLISVDTFRAGVAKAAIEAGADFINDVSGGEFDEAMVDIMAQLKVPVCIMHMRGNTKTMRSMTSYENNDVVGEVRRVLLEHVNKLIGRGVYRWNIIIDPGIGFAKTVEQNFTLLRKLNQLTLPGTGLERFPVLVGPSRKGFLKAGAAPKERVWATAAACSASVIGGAAILRVHDVKEMKDVIATCDLNDAKSETFPSFCLSKMDKTRLVNGGVGNESPIMARRISVIVGGASGNAGGGVGVGVTVAGATGAAEPFPLSADNFGLSWPSKGTVQRRNDTEAERDARLAAIASAVHTIVTSLGEDPQREGMLATPMRYAKALMFFTKGYELSLKDLLNNAVFEEDTDEMVIVKDIDIFSLCEHHLVPFAGKASGSLLSHHINFNQSKLNQVSIGYIPNGRVLGLSKLARIAEMFSRRLQVQERLTKQIAVAIQEVLQPQGVAVTIEATHMCMVMRGVEKPGSSTVTSCMLGVFRESQRTRDEFLT</sequence>
<dbReference type="CDD" id="cd00483">
    <property type="entry name" value="HPPK"/>
    <property type="match status" value="1"/>
</dbReference>
<dbReference type="InterPro" id="IPR020602">
    <property type="entry name" value="GTP_CycHdrlase_I_dom"/>
</dbReference>
<accession>A0AAD5SYP6</accession>
<evidence type="ECO:0000256" key="2">
    <source>
        <dbReference type="ARBA" id="ARBA00000198"/>
    </source>
</evidence>
<dbReference type="SUPFAM" id="SSF51717">
    <property type="entry name" value="Dihydropteroate synthetase-like"/>
    <property type="match status" value="1"/>
</dbReference>
<evidence type="ECO:0000256" key="5">
    <source>
        <dbReference type="ARBA" id="ARBA00004763"/>
    </source>
</evidence>
<comment type="pathway">
    <text evidence="6">Cofactor biosynthesis; tetrahydrofolate biosynthesis; 2-amino-4-hydroxy-6-hydroxymethyl-7,8-dihydropteridine diphosphate from 7,8-dihydroneopterin triphosphate: step 3/4.</text>
</comment>
<evidence type="ECO:0000256" key="12">
    <source>
        <dbReference type="ARBA" id="ARBA00012458"/>
    </source>
</evidence>
<evidence type="ECO:0000256" key="13">
    <source>
        <dbReference type="ARBA" id="ARBA00012715"/>
    </source>
</evidence>
<keyword evidence="26" id="KW-0511">Multifunctional enzyme</keyword>
<evidence type="ECO:0000256" key="6">
    <source>
        <dbReference type="ARBA" id="ARBA00005013"/>
    </source>
</evidence>
<comment type="pathway">
    <text evidence="8">Cofactor biosynthesis; 7,8-dihydroneopterin triphosphate biosynthesis; 7,8-dihydroneopterin triphosphate from GTP: step 1/1.</text>
</comment>
<keyword evidence="21" id="KW-0378">Hydrolase</keyword>
<dbReference type="SUPFAM" id="SSF55620">
    <property type="entry name" value="Tetrahydrobiopterin biosynthesis enzymes-like"/>
    <property type="match status" value="3"/>
</dbReference>
<dbReference type="GO" id="GO:0003934">
    <property type="term" value="F:GTP cyclohydrolase I activity"/>
    <property type="evidence" value="ECO:0007669"/>
    <property type="project" value="UniProtKB-EC"/>
</dbReference>
<evidence type="ECO:0000256" key="18">
    <source>
        <dbReference type="ARBA" id="ARBA00022723"/>
    </source>
</evidence>
<dbReference type="EC" id="2.5.1.15" evidence="12"/>
<feature type="domain" description="Pterin-binding" evidence="33">
    <location>
        <begin position="496"/>
        <end position="756"/>
    </location>
</feature>
<keyword evidence="17" id="KW-0808">Transferase</keyword>
<dbReference type="GO" id="GO:0005740">
    <property type="term" value="C:mitochondrial envelope"/>
    <property type="evidence" value="ECO:0007669"/>
    <property type="project" value="TreeGrafter"/>
</dbReference>
<dbReference type="InterPro" id="IPR043134">
    <property type="entry name" value="GTP-CH-I_N"/>
</dbReference>
<dbReference type="Gene3D" id="3.20.20.20">
    <property type="entry name" value="Dihydropteroate synthase-like"/>
    <property type="match status" value="1"/>
</dbReference>
<protein>
    <recommendedName>
        <fullName evidence="31">Folic acid synthesis protein FOL1</fullName>
        <ecNumber evidence="12">2.5.1.15</ecNumber>
        <ecNumber evidence="15">2.7.6.3</ecNumber>
        <ecNumber evidence="13">3.5.4.16</ecNumber>
        <ecNumber evidence="14">4.1.2.25</ecNumber>
    </recommendedName>
    <alternativeName>
        <fullName evidence="32">Folic acid synthesis protein fol1</fullName>
    </alternativeName>
    <alternativeName>
        <fullName evidence="16">GTP cyclohydrolase 1</fullName>
    </alternativeName>
    <alternativeName>
        <fullName evidence="27">GTP cyclohydrolase I</fullName>
    </alternativeName>
</protein>
<evidence type="ECO:0000256" key="25">
    <source>
        <dbReference type="ARBA" id="ARBA00023134"/>
    </source>
</evidence>
<dbReference type="GO" id="GO:0003848">
    <property type="term" value="F:2-amino-4-hydroxy-6-hydroxymethyldihydropteridine diphosphokinase activity"/>
    <property type="evidence" value="ECO:0007669"/>
    <property type="project" value="UniProtKB-EC"/>
</dbReference>
<dbReference type="InterPro" id="IPR011005">
    <property type="entry name" value="Dihydropteroate_synth-like_sf"/>
</dbReference>
<dbReference type="InterPro" id="IPR006390">
    <property type="entry name" value="DHP_synth_dom"/>
</dbReference>
<dbReference type="Proteomes" id="UP001211907">
    <property type="component" value="Unassembled WGS sequence"/>
</dbReference>
<evidence type="ECO:0000256" key="20">
    <source>
        <dbReference type="ARBA" id="ARBA00022777"/>
    </source>
</evidence>
<dbReference type="PROSITE" id="PS00793">
    <property type="entry name" value="DHPS_2"/>
    <property type="match status" value="1"/>
</dbReference>
<dbReference type="GO" id="GO:0004156">
    <property type="term" value="F:dihydropteroate synthase activity"/>
    <property type="evidence" value="ECO:0007669"/>
    <property type="project" value="UniProtKB-EC"/>
</dbReference>
<dbReference type="PROSITE" id="PS50972">
    <property type="entry name" value="PTERIN_BINDING"/>
    <property type="match status" value="1"/>
</dbReference>
<dbReference type="Gene3D" id="3.30.70.560">
    <property type="entry name" value="7,8-Dihydro-6-hydroxymethylpterin-pyrophosphokinase HPPK"/>
    <property type="match status" value="1"/>
</dbReference>
<keyword evidence="19" id="KW-0547">Nucleotide-binding</keyword>
<comment type="pathway">
    <text evidence="7">Cofactor biosynthesis; tetrahydrofolate biosynthesis; 2-amino-4-hydroxy-6-hydroxymethyl-7,8-dihydropteridine diphosphate from 7,8-dihydroneopterin triphosphate: step 4/4.</text>
</comment>
<comment type="function">
    <text evidence="29">Catalyzes three sequential steps of tetrahydrofolate biosynthesis.</text>
</comment>
<organism evidence="34 35">
    <name type="scientific">Physocladia obscura</name>
    <dbReference type="NCBI Taxonomy" id="109957"/>
    <lineage>
        <taxon>Eukaryota</taxon>
        <taxon>Fungi</taxon>
        <taxon>Fungi incertae sedis</taxon>
        <taxon>Chytridiomycota</taxon>
        <taxon>Chytridiomycota incertae sedis</taxon>
        <taxon>Chytridiomycetes</taxon>
        <taxon>Chytridiales</taxon>
        <taxon>Chytriomycetaceae</taxon>
        <taxon>Physocladia</taxon>
    </lineage>
</organism>
<evidence type="ECO:0000256" key="23">
    <source>
        <dbReference type="ARBA" id="ARBA00022842"/>
    </source>
</evidence>
<dbReference type="FunFam" id="1.10.286.10:FF:000003">
    <property type="entry name" value="GTP cyclohydrolase 1"/>
    <property type="match status" value="1"/>
</dbReference>
<dbReference type="SMART" id="SM00905">
    <property type="entry name" value="FolB"/>
    <property type="match status" value="2"/>
</dbReference>
<evidence type="ECO:0000256" key="22">
    <source>
        <dbReference type="ARBA" id="ARBA00022840"/>
    </source>
</evidence>
<dbReference type="GO" id="GO:0046872">
    <property type="term" value="F:metal ion binding"/>
    <property type="evidence" value="ECO:0007669"/>
    <property type="project" value="UniProtKB-KW"/>
</dbReference>
<dbReference type="PROSITE" id="PS00860">
    <property type="entry name" value="GTP_CYCLOHYDROL_1_2"/>
    <property type="match status" value="1"/>
</dbReference>
<dbReference type="Pfam" id="PF02152">
    <property type="entry name" value="FolB"/>
    <property type="match status" value="2"/>
</dbReference>
<dbReference type="CDD" id="cd00739">
    <property type="entry name" value="DHPS"/>
    <property type="match status" value="1"/>
</dbReference>
<evidence type="ECO:0000313" key="35">
    <source>
        <dbReference type="Proteomes" id="UP001211907"/>
    </source>
</evidence>
<dbReference type="InterPro" id="IPR045031">
    <property type="entry name" value="DHP_synth-like"/>
</dbReference>
<comment type="function">
    <text evidence="28">GTP cyclohydrolase 1 is the first enzyme in the biosynthetic pathway leading to folic acid.</text>
</comment>
<dbReference type="NCBIfam" id="NF006825">
    <property type="entry name" value="PRK09347.1-2"/>
    <property type="match status" value="1"/>
</dbReference>
<evidence type="ECO:0000313" key="34">
    <source>
        <dbReference type="EMBL" id="KAJ3114863.1"/>
    </source>
</evidence>
<keyword evidence="18" id="KW-0479">Metal-binding</keyword>
<evidence type="ECO:0000256" key="16">
    <source>
        <dbReference type="ARBA" id="ARBA00017272"/>
    </source>
</evidence>
<dbReference type="HAMAP" id="MF_00223">
    <property type="entry name" value="FolE"/>
    <property type="match status" value="1"/>
</dbReference>
<dbReference type="InterPro" id="IPR043133">
    <property type="entry name" value="GTP-CH-I_C/QueF"/>
</dbReference>
<dbReference type="Pfam" id="PF01227">
    <property type="entry name" value="GTP_cyclohydroI"/>
    <property type="match status" value="2"/>
</dbReference>
<evidence type="ECO:0000256" key="19">
    <source>
        <dbReference type="ARBA" id="ARBA00022741"/>
    </source>
</evidence>
<evidence type="ECO:0000256" key="32">
    <source>
        <dbReference type="ARBA" id="ARBA00068111"/>
    </source>
</evidence>
<comment type="pathway">
    <text evidence="5">Cofactor biosynthesis; tetrahydrofolate biosynthesis; 7,8-dihydrofolate from 2-amino-4-hydroxy-6-hydroxymethyl-7,8-dihydropteridine diphosphate and 4-aminobenzoate: step 1/2.</text>
</comment>
<evidence type="ECO:0000259" key="33">
    <source>
        <dbReference type="PROSITE" id="PS50972"/>
    </source>
</evidence>
<keyword evidence="24" id="KW-0289">Folate biosynthesis</keyword>
<dbReference type="AlphaFoldDB" id="A0AAD5SYP6"/>
<evidence type="ECO:0000256" key="8">
    <source>
        <dbReference type="ARBA" id="ARBA00005080"/>
    </source>
</evidence>
<keyword evidence="23" id="KW-0460">Magnesium</keyword>
<comment type="catalytic activity">
    <reaction evidence="1">
        <text>(7,8-dihydropterin-6-yl)methyl diphosphate + 4-aminobenzoate = 7,8-dihydropteroate + diphosphate</text>
        <dbReference type="Rhea" id="RHEA:19949"/>
        <dbReference type="ChEBI" id="CHEBI:17836"/>
        <dbReference type="ChEBI" id="CHEBI:17839"/>
        <dbReference type="ChEBI" id="CHEBI:33019"/>
        <dbReference type="ChEBI" id="CHEBI:72950"/>
        <dbReference type="EC" id="2.5.1.15"/>
    </reaction>
</comment>
<evidence type="ECO:0000256" key="14">
    <source>
        <dbReference type="ARBA" id="ARBA00013043"/>
    </source>
</evidence>
<evidence type="ECO:0000256" key="9">
    <source>
        <dbReference type="ARBA" id="ARBA00008085"/>
    </source>
</evidence>
<evidence type="ECO:0000256" key="29">
    <source>
        <dbReference type="ARBA" id="ARBA00058009"/>
    </source>
</evidence>
<dbReference type="Pfam" id="PF01288">
    <property type="entry name" value="HPPK"/>
    <property type="match status" value="1"/>
</dbReference>
<dbReference type="EC" id="4.1.2.25" evidence="14"/>
<comment type="catalytic activity">
    <reaction evidence="3">
        <text>7,8-dihydroneopterin = 6-hydroxymethyl-7,8-dihydropterin + glycolaldehyde</text>
        <dbReference type="Rhea" id="RHEA:10540"/>
        <dbReference type="ChEBI" id="CHEBI:17001"/>
        <dbReference type="ChEBI" id="CHEBI:17071"/>
        <dbReference type="ChEBI" id="CHEBI:44841"/>
        <dbReference type="EC" id="4.1.2.25"/>
    </reaction>
</comment>
<proteinExistence type="inferred from homology"/>
<dbReference type="FunFam" id="3.20.20.20:FF:000006">
    <property type="entry name" value="Dihydropteroate synthase"/>
    <property type="match status" value="1"/>
</dbReference>
<evidence type="ECO:0000256" key="24">
    <source>
        <dbReference type="ARBA" id="ARBA00022909"/>
    </source>
</evidence>
<dbReference type="PANTHER" id="PTHR20941:SF1">
    <property type="entry name" value="FOLIC ACID SYNTHESIS PROTEIN FOL1"/>
    <property type="match status" value="1"/>
</dbReference>
<evidence type="ECO:0000256" key="1">
    <source>
        <dbReference type="ARBA" id="ARBA00000012"/>
    </source>
</evidence>